<gene>
    <name evidence="1" type="ORF">NG99_11350</name>
</gene>
<proteinExistence type="predicted"/>
<evidence type="ECO:0000313" key="1">
    <source>
        <dbReference type="EMBL" id="KGT93492.1"/>
    </source>
</evidence>
<dbReference type="Proteomes" id="UP000030351">
    <property type="component" value="Unassembled WGS sequence"/>
</dbReference>
<dbReference type="EMBL" id="JRUQ01000035">
    <property type="protein sequence ID" value="KGT93492.1"/>
    <property type="molecule type" value="Genomic_DNA"/>
</dbReference>
<accession>A0A0A3Z358</accession>
<protein>
    <submittedName>
        <fullName evidence="1">Uncharacterized protein</fullName>
    </submittedName>
</protein>
<reference evidence="1 2" key="1">
    <citation type="submission" date="2014-10" db="EMBL/GenBank/DDBJ databases">
        <title>Genome sequence of Erwinia typographi M043b.</title>
        <authorList>
            <person name="Chan K.-G."/>
            <person name="Tan W.-S."/>
        </authorList>
    </citation>
    <scope>NUCLEOTIDE SEQUENCE [LARGE SCALE GENOMIC DNA]</scope>
    <source>
        <strain evidence="1 2">M043b</strain>
    </source>
</reference>
<dbReference type="AlphaFoldDB" id="A0A0A3Z358"/>
<evidence type="ECO:0000313" key="2">
    <source>
        <dbReference type="Proteomes" id="UP000030351"/>
    </source>
</evidence>
<keyword evidence="2" id="KW-1185">Reference proteome</keyword>
<organism evidence="1 2">
    <name type="scientific">Erwinia typographi</name>
    <dbReference type="NCBI Taxonomy" id="371042"/>
    <lineage>
        <taxon>Bacteria</taxon>
        <taxon>Pseudomonadati</taxon>
        <taxon>Pseudomonadota</taxon>
        <taxon>Gammaproteobacteria</taxon>
        <taxon>Enterobacterales</taxon>
        <taxon>Erwiniaceae</taxon>
        <taxon>Erwinia</taxon>
    </lineage>
</organism>
<sequence>MIIMATNKQSDDEEQDSVYLEAIQNLADLTNTSLARDNLGLGALATSDALTASDVGAYPLTGGILNGSVIANTTGAGLQKLASAWNDGASSNVIFQFVGGYSRKPSLKYQQNHQNPGIWIRGRDGWKNNE</sequence>
<name>A0A0A3Z358_9GAMM</name>
<comment type="caution">
    <text evidence="1">The sequence shown here is derived from an EMBL/GenBank/DDBJ whole genome shotgun (WGS) entry which is preliminary data.</text>
</comment>